<dbReference type="AlphaFoldDB" id="A0A3G2R7T4"/>
<accession>A0A3G2R7T4</accession>
<evidence type="ECO:0000256" key="1">
    <source>
        <dbReference type="SAM" id="Phobius"/>
    </source>
</evidence>
<feature type="transmembrane region" description="Helical" evidence="1">
    <location>
        <begin position="35"/>
        <end position="53"/>
    </location>
</feature>
<reference evidence="2 3" key="1">
    <citation type="submission" date="2018-10" db="EMBL/GenBank/DDBJ databases">
        <authorList>
            <person name="Zhang X."/>
        </authorList>
    </citation>
    <scope>NUCLEOTIDE SEQUENCE [LARGE SCALE GENOMIC DNA]</scope>
    <source>
        <strain evidence="2 3">SK-G1</strain>
    </source>
</reference>
<name>A0A3G2R7T4_9FIRM</name>
<feature type="transmembrane region" description="Helical" evidence="1">
    <location>
        <begin position="119"/>
        <end position="137"/>
    </location>
</feature>
<proteinExistence type="predicted"/>
<gene>
    <name evidence="2" type="ORF">D2962_13320</name>
</gene>
<keyword evidence="1" id="KW-0812">Transmembrane</keyword>
<organism evidence="2 3">
    <name type="scientific">Biomaibacter acetigenes</name>
    <dbReference type="NCBI Taxonomy" id="2316383"/>
    <lineage>
        <taxon>Bacteria</taxon>
        <taxon>Bacillati</taxon>
        <taxon>Bacillota</taxon>
        <taxon>Clostridia</taxon>
        <taxon>Thermosediminibacterales</taxon>
        <taxon>Tepidanaerobacteraceae</taxon>
        <taxon>Biomaibacter</taxon>
    </lineage>
</organism>
<sequence length="171" mass="19772">MFCSYLLSTIFNFNILMVVHNYISKILEMGGQERILQANALIQGICSNLFLGSGHGVGVGVIRNSEFPWRYELLYLATLYRVGLIGFIVYSLPSLFVIRGYLKVSKNKSHSWLRLVDRYMFVGFIATIIISATNPYLESFEFQWMFWCPVVYFILRQEVHKLNGINFNSNS</sequence>
<feature type="transmembrane region" description="Helical" evidence="1">
    <location>
        <begin position="6"/>
        <end position="23"/>
    </location>
</feature>
<dbReference type="RefSeq" id="WP_122015260.1">
    <property type="nucleotide sequence ID" value="NZ_CP033169.1"/>
</dbReference>
<dbReference type="EMBL" id="CP033169">
    <property type="protein sequence ID" value="AYO31445.1"/>
    <property type="molecule type" value="Genomic_DNA"/>
</dbReference>
<evidence type="ECO:0000313" key="3">
    <source>
        <dbReference type="Proteomes" id="UP000280960"/>
    </source>
</evidence>
<keyword evidence="3" id="KW-1185">Reference proteome</keyword>
<keyword evidence="1" id="KW-0472">Membrane</keyword>
<dbReference type="Proteomes" id="UP000280960">
    <property type="component" value="Chromosome"/>
</dbReference>
<dbReference type="KEGG" id="bacg:D2962_13320"/>
<feature type="transmembrane region" description="Helical" evidence="1">
    <location>
        <begin position="73"/>
        <end position="98"/>
    </location>
</feature>
<protein>
    <submittedName>
        <fullName evidence="2">Uncharacterized protein</fullName>
    </submittedName>
</protein>
<evidence type="ECO:0000313" key="2">
    <source>
        <dbReference type="EMBL" id="AYO31445.1"/>
    </source>
</evidence>
<keyword evidence="1" id="KW-1133">Transmembrane helix</keyword>